<dbReference type="STRING" id="91928.A0A0D2BKI8"/>
<dbReference type="RefSeq" id="XP_016232005.1">
    <property type="nucleotide sequence ID" value="XM_016383382.1"/>
</dbReference>
<keyword evidence="3" id="KW-0645">Protease</keyword>
<feature type="signal peptide" evidence="7">
    <location>
        <begin position="1"/>
        <end position="24"/>
    </location>
</feature>
<evidence type="ECO:0000256" key="4">
    <source>
        <dbReference type="ARBA" id="ARBA00022801"/>
    </source>
</evidence>
<dbReference type="PANTHER" id="PTHR11802">
    <property type="entry name" value="SERINE PROTEASE FAMILY S10 SERINE CARBOXYPEPTIDASE"/>
    <property type="match status" value="1"/>
</dbReference>
<feature type="region of interest" description="Disordered" evidence="6">
    <location>
        <begin position="644"/>
        <end position="704"/>
    </location>
</feature>
<dbReference type="InterPro" id="IPR033124">
    <property type="entry name" value="Ser_caboxypep_his_AS"/>
</dbReference>
<reference evidence="8 9" key="1">
    <citation type="submission" date="2015-01" db="EMBL/GenBank/DDBJ databases">
        <title>The Genome Sequence of Exophiala spinifera CBS89968.</title>
        <authorList>
            <consortium name="The Broad Institute Genomics Platform"/>
            <person name="Cuomo C."/>
            <person name="de Hoog S."/>
            <person name="Gorbushina A."/>
            <person name="Stielow B."/>
            <person name="Teixiera M."/>
            <person name="Abouelleil A."/>
            <person name="Chapman S.B."/>
            <person name="Priest M."/>
            <person name="Young S.K."/>
            <person name="Wortman J."/>
            <person name="Nusbaum C."/>
            <person name="Birren B."/>
        </authorList>
    </citation>
    <scope>NUCLEOTIDE SEQUENCE [LARGE SCALE GENOMIC DNA]</scope>
    <source>
        <strain evidence="8 9">CBS 89968</strain>
    </source>
</reference>
<evidence type="ECO:0000256" key="5">
    <source>
        <dbReference type="ARBA" id="ARBA00023180"/>
    </source>
</evidence>
<dbReference type="OrthoDB" id="443318at2759"/>
<dbReference type="Pfam" id="PF00450">
    <property type="entry name" value="Peptidase_S10"/>
    <property type="match status" value="1"/>
</dbReference>
<evidence type="ECO:0000256" key="1">
    <source>
        <dbReference type="ARBA" id="ARBA00009431"/>
    </source>
</evidence>
<feature type="compositionally biased region" description="Low complexity" evidence="6">
    <location>
        <begin position="652"/>
        <end position="704"/>
    </location>
</feature>
<dbReference type="GeneID" id="27336144"/>
<dbReference type="InterPro" id="IPR001563">
    <property type="entry name" value="Peptidase_S10"/>
</dbReference>
<dbReference type="PROSITE" id="PS00560">
    <property type="entry name" value="CARBOXYPEPT_SER_HIS"/>
    <property type="match status" value="1"/>
</dbReference>
<accession>A0A0D2BKI8</accession>
<keyword evidence="5" id="KW-0325">Glycoprotein</keyword>
<organism evidence="8 9">
    <name type="scientific">Exophiala spinifera</name>
    <dbReference type="NCBI Taxonomy" id="91928"/>
    <lineage>
        <taxon>Eukaryota</taxon>
        <taxon>Fungi</taxon>
        <taxon>Dikarya</taxon>
        <taxon>Ascomycota</taxon>
        <taxon>Pezizomycotina</taxon>
        <taxon>Eurotiomycetes</taxon>
        <taxon>Chaetothyriomycetidae</taxon>
        <taxon>Chaetothyriales</taxon>
        <taxon>Herpotrichiellaceae</taxon>
        <taxon>Exophiala</taxon>
    </lineage>
</organism>
<evidence type="ECO:0000313" key="8">
    <source>
        <dbReference type="EMBL" id="KIW11789.1"/>
    </source>
</evidence>
<sequence length="749" mass="80428">MALKRQWLNCIFVGLYFLFPTSLSQYPPPLNESLTTIHSPINPNITIKFKAPSVGTCTTVFATQKQVTGYITLPPNVLDPSPGNYTINTFFWFIEARQVPEAAPLTIYINGGPGSSSMVGLFQEVGPCRVVEIAEGQLGTVARDWGWDRSSNILFIDQPVQVGFSFDTLTNLSLNLLDEVFVNPPAPVPLTQPGYTFLNGTFGSGSPSSTANTSQIAAQSLWYFLQTFLTSFPEYNTGVRSKKNTSSAEIHLFTESFGGRYGPAFGHFIRAQNTRRSTDAEFANSTTDINLVSLGIINGWIDLLVQTPFHPKYAYENTYGIEAINQLEELNALSAYNSANGCQQRTLACRAQEAALDPSNQGNVVSVNQACSEAQLYCQTYVVGAYISSNRSVYDISQNRLDPFPDSFYLEYLNQLSFQQAINVPVNYTQDSLAVFSAFASTGDYARDGIVQDLVSLLGSGVRVALMYGDRDYICNWLGGEAASFAIAGAAGSSYLPWFAAGYAPIVTNSSYVGGVVRQYGNLSFSRIYDAGHLVPAYQPETAFTVFSRIINGDDISTGNPANLSKYRSMGDRNATFQNSPPPMAAPTCFRRAVNETCDTDQKNMLANGAGVLINGVLYDQKSDWQSPAPDVASIAGAPGTARISMATGAPSSSSSSKSTSSKASVSTFSASQTSKGKTTTTLPTGVYTATDIPPTSSAAKSSATASSAASTRMRRAAATGFSFLSTHPLGTALVYVSVLCVFSDGILH</sequence>
<keyword evidence="7" id="KW-0732">Signal</keyword>
<keyword evidence="2" id="KW-0121">Carboxypeptidase</keyword>
<dbReference type="MEROPS" id="S10.016"/>
<dbReference type="InterPro" id="IPR029058">
    <property type="entry name" value="AB_hydrolase_fold"/>
</dbReference>
<keyword evidence="4" id="KW-0378">Hydrolase</keyword>
<keyword evidence="9" id="KW-1185">Reference proteome</keyword>
<dbReference type="PANTHER" id="PTHR11802:SF404">
    <property type="entry name" value="CARBOXYPEPTIDASE"/>
    <property type="match status" value="1"/>
</dbReference>
<feature type="chain" id="PRO_5002239176" description="Carboxypeptidase" evidence="7">
    <location>
        <begin position="25"/>
        <end position="749"/>
    </location>
</feature>
<dbReference type="GO" id="GO:0006508">
    <property type="term" value="P:proteolysis"/>
    <property type="evidence" value="ECO:0007669"/>
    <property type="project" value="UniProtKB-KW"/>
</dbReference>
<protein>
    <recommendedName>
        <fullName evidence="10">Carboxypeptidase</fullName>
    </recommendedName>
</protein>
<evidence type="ECO:0000256" key="3">
    <source>
        <dbReference type="ARBA" id="ARBA00022670"/>
    </source>
</evidence>
<evidence type="ECO:0000256" key="2">
    <source>
        <dbReference type="ARBA" id="ARBA00022645"/>
    </source>
</evidence>
<dbReference type="PRINTS" id="PR00724">
    <property type="entry name" value="CRBOXYPTASEC"/>
</dbReference>
<name>A0A0D2BKI8_9EURO</name>
<dbReference type="Proteomes" id="UP000053328">
    <property type="component" value="Unassembled WGS sequence"/>
</dbReference>
<gene>
    <name evidence="8" type="ORF">PV08_09061</name>
</gene>
<dbReference type="EMBL" id="KN847498">
    <property type="protein sequence ID" value="KIW11789.1"/>
    <property type="molecule type" value="Genomic_DNA"/>
</dbReference>
<dbReference type="AlphaFoldDB" id="A0A0D2BKI8"/>
<dbReference type="GO" id="GO:0000324">
    <property type="term" value="C:fungal-type vacuole"/>
    <property type="evidence" value="ECO:0007669"/>
    <property type="project" value="TreeGrafter"/>
</dbReference>
<dbReference type="SUPFAM" id="SSF53474">
    <property type="entry name" value="alpha/beta-Hydrolases"/>
    <property type="match status" value="1"/>
</dbReference>
<evidence type="ECO:0008006" key="10">
    <source>
        <dbReference type="Google" id="ProtNLM"/>
    </source>
</evidence>
<dbReference type="GO" id="GO:0004185">
    <property type="term" value="F:serine-type carboxypeptidase activity"/>
    <property type="evidence" value="ECO:0007669"/>
    <property type="project" value="InterPro"/>
</dbReference>
<evidence type="ECO:0000256" key="6">
    <source>
        <dbReference type="SAM" id="MobiDB-lite"/>
    </source>
</evidence>
<dbReference type="Gene3D" id="3.40.50.1820">
    <property type="entry name" value="alpha/beta hydrolase"/>
    <property type="match status" value="1"/>
</dbReference>
<evidence type="ECO:0000256" key="7">
    <source>
        <dbReference type="SAM" id="SignalP"/>
    </source>
</evidence>
<proteinExistence type="inferred from homology"/>
<dbReference type="VEuPathDB" id="FungiDB:PV08_09061"/>
<evidence type="ECO:0000313" key="9">
    <source>
        <dbReference type="Proteomes" id="UP000053328"/>
    </source>
</evidence>
<comment type="similarity">
    <text evidence="1">Belongs to the peptidase S10 family.</text>
</comment>
<dbReference type="HOGENOM" id="CLU_008523_10_3_1"/>